<evidence type="ECO:0000256" key="7">
    <source>
        <dbReference type="ARBA" id="ARBA00023136"/>
    </source>
</evidence>
<evidence type="ECO:0000256" key="2">
    <source>
        <dbReference type="ARBA" id="ARBA00004184"/>
    </source>
</evidence>
<dbReference type="InterPro" id="IPR036771">
    <property type="entry name" value="ATPsynth_dsu/esu_N"/>
</dbReference>
<proteinExistence type="inferred from homology"/>
<evidence type="ECO:0000256" key="8">
    <source>
        <dbReference type="ARBA" id="ARBA00023196"/>
    </source>
</evidence>
<dbReference type="NCBIfam" id="NF001851">
    <property type="entry name" value="PRK00571.2-4"/>
    <property type="match status" value="1"/>
</dbReference>
<evidence type="ECO:0000256" key="9">
    <source>
        <dbReference type="ARBA" id="ARBA00023310"/>
    </source>
</evidence>
<keyword evidence="14" id="KW-1185">Reference proteome</keyword>
<evidence type="ECO:0000313" key="14">
    <source>
        <dbReference type="Proteomes" id="UP000198346"/>
    </source>
</evidence>
<evidence type="ECO:0000256" key="10">
    <source>
        <dbReference type="HAMAP-Rule" id="MF_00530"/>
    </source>
</evidence>
<evidence type="ECO:0000256" key="11">
    <source>
        <dbReference type="RuleBase" id="RU003656"/>
    </source>
</evidence>
<evidence type="ECO:0000256" key="1">
    <source>
        <dbReference type="ARBA" id="ARBA00003543"/>
    </source>
</evidence>
<comment type="subunit">
    <text evidence="10 11">F-type ATPases have 2 components, CF(1) - the catalytic core - and CF(0) - the membrane proton channel. CF(1) has five subunits: alpha(3), beta(3), gamma(1), delta(1), epsilon(1). CF(0) has three main subunits: a, b and c.</text>
</comment>
<sequence length="132" mass="14435">MADKLHFDLVSPERRLMSEEVDQVDVPGAEGVFGVLPDHAPFMATLAPGVLTVKNAGAEKRIFVRGGFAEVTPAGLSVLAEEAVPVEELDAEAIARRIRECEEDLADEDVTAETRRQAEQELRHLKEMQAAL</sequence>
<organism evidence="13 14">
    <name type="scientific">Amphiplicatus metriothermophilus</name>
    <dbReference type="NCBI Taxonomy" id="1519374"/>
    <lineage>
        <taxon>Bacteria</taxon>
        <taxon>Pseudomonadati</taxon>
        <taxon>Pseudomonadota</taxon>
        <taxon>Alphaproteobacteria</taxon>
        <taxon>Parvularculales</taxon>
        <taxon>Parvularculaceae</taxon>
        <taxon>Amphiplicatus</taxon>
    </lineage>
</organism>
<evidence type="ECO:0000313" key="13">
    <source>
        <dbReference type="EMBL" id="SNT67772.1"/>
    </source>
</evidence>
<evidence type="ECO:0000256" key="4">
    <source>
        <dbReference type="ARBA" id="ARBA00022448"/>
    </source>
</evidence>
<gene>
    <name evidence="10" type="primary">atpC</name>
    <name evidence="13" type="ORF">SAMN06297382_0265</name>
</gene>
<dbReference type="NCBIfam" id="TIGR01216">
    <property type="entry name" value="ATP_synt_epsi"/>
    <property type="match status" value="1"/>
</dbReference>
<dbReference type="GO" id="GO:0012505">
    <property type="term" value="C:endomembrane system"/>
    <property type="evidence" value="ECO:0007669"/>
    <property type="project" value="UniProtKB-SubCell"/>
</dbReference>
<evidence type="ECO:0000259" key="12">
    <source>
        <dbReference type="Pfam" id="PF02823"/>
    </source>
</evidence>
<evidence type="ECO:0000256" key="5">
    <source>
        <dbReference type="ARBA" id="ARBA00022781"/>
    </source>
</evidence>
<dbReference type="AlphaFoldDB" id="A0A239PIY6"/>
<dbReference type="RefSeq" id="WP_089410784.1">
    <property type="nucleotide sequence ID" value="NZ_FZQA01000001.1"/>
</dbReference>
<dbReference type="GO" id="GO:0046933">
    <property type="term" value="F:proton-transporting ATP synthase activity, rotational mechanism"/>
    <property type="evidence" value="ECO:0007669"/>
    <property type="project" value="UniProtKB-UniRule"/>
</dbReference>
<dbReference type="InterPro" id="IPR020546">
    <property type="entry name" value="ATP_synth_F1_dsu/esu_N"/>
</dbReference>
<dbReference type="InterPro" id="IPR001469">
    <property type="entry name" value="ATP_synth_F1_dsu/esu"/>
</dbReference>
<comment type="subcellular location">
    <subcellularLocation>
        <location evidence="10">Cell membrane</location>
        <topology evidence="10">Peripheral membrane protein</topology>
    </subcellularLocation>
    <subcellularLocation>
        <location evidence="2">Endomembrane system</location>
        <topology evidence="2">Peripheral membrane protein</topology>
    </subcellularLocation>
</comment>
<dbReference type="Proteomes" id="UP000198346">
    <property type="component" value="Unassembled WGS sequence"/>
</dbReference>
<dbReference type="OrthoDB" id="9799969at2"/>
<dbReference type="GO" id="GO:0005886">
    <property type="term" value="C:plasma membrane"/>
    <property type="evidence" value="ECO:0007669"/>
    <property type="project" value="UniProtKB-SubCell"/>
</dbReference>
<feature type="domain" description="ATP synthase F1 complex delta/epsilon subunit N-terminal" evidence="12">
    <location>
        <begin position="5"/>
        <end position="83"/>
    </location>
</feature>
<protein>
    <recommendedName>
        <fullName evidence="10">ATP synthase epsilon chain</fullName>
    </recommendedName>
    <alternativeName>
        <fullName evidence="10">ATP synthase F1 sector epsilon subunit</fullName>
    </alternativeName>
    <alternativeName>
        <fullName evidence="10">F-ATPase epsilon subunit</fullName>
    </alternativeName>
</protein>
<comment type="function">
    <text evidence="1 10">Produces ATP from ADP in the presence of a proton gradient across the membrane.</text>
</comment>
<dbReference type="GO" id="GO:0045259">
    <property type="term" value="C:proton-transporting ATP synthase complex"/>
    <property type="evidence" value="ECO:0007669"/>
    <property type="project" value="UniProtKB-KW"/>
</dbReference>
<name>A0A239PIY6_9PROT</name>
<dbReference type="HAMAP" id="MF_00530">
    <property type="entry name" value="ATP_synth_epsil_bac"/>
    <property type="match status" value="1"/>
</dbReference>
<keyword evidence="8 10" id="KW-0139">CF(1)</keyword>
<evidence type="ECO:0000256" key="6">
    <source>
        <dbReference type="ARBA" id="ARBA00023065"/>
    </source>
</evidence>
<keyword evidence="7 10" id="KW-0472">Membrane</keyword>
<keyword evidence="9 10" id="KW-0066">ATP synthesis</keyword>
<dbReference type="CDD" id="cd12152">
    <property type="entry name" value="F1-ATPase_delta"/>
    <property type="match status" value="1"/>
</dbReference>
<comment type="similarity">
    <text evidence="3 10 11">Belongs to the ATPase epsilon chain family.</text>
</comment>
<dbReference type="NCBIfam" id="NF009983">
    <property type="entry name" value="PRK13449.1"/>
    <property type="match status" value="1"/>
</dbReference>
<keyword evidence="4 10" id="KW-0813">Transport</keyword>
<dbReference type="EMBL" id="FZQA01000001">
    <property type="protein sequence ID" value="SNT67772.1"/>
    <property type="molecule type" value="Genomic_DNA"/>
</dbReference>
<dbReference type="GO" id="GO:0005524">
    <property type="term" value="F:ATP binding"/>
    <property type="evidence" value="ECO:0007669"/>
    <property type="project" value="UniProtKB-UniRule"/>
</dbReference>
<dbReference type="Pfam" id="PF02823">
    <property type="entry name" value="ATP-synt_DE_N"/>
    <property type="match status" value="1"/>
</dbReference>
<keyword evidence="10" id="KW-1003">Cell membrane</keyword>
<keyword evidence="6 10" id="KW-0406">Ion transport</keyword>
<dbReference type="PANTHER" id="PTHR13822:SF10">
    <property type="entry name" value="ATP SYNTHASE EPSILON CHAIN, CHLOROPLASTIC"/>
    <property type="match status" value="1"/>
</dbReference>
<evidence type="ECO:0000256" key="3">
    <source>
        <dbReference type="ARBA" id="ARBA00005712"/>
    </source>
</evidence>
<reference evidence="13 14" key="1">
    <citation type="submission" date="2017-07" db="EMBL/GenBank/DDBJ databases">
        <authorList>
            <person name="Sun Z.S."/>
            <person name="Albrecht U."/>
            <person name="Echele G."/>
            <person name="Lee C.C."/>
        </authorList>
    </citation>
    <scope>NUCLEOTIDE SEQUENCE [LARGE SCALE GENOMIC DNA]</scope>
    <source>
        <strain evidence="13 14">CGMCC 1.12710</strain>
    </source>
</reference>
<dbReference type="PANTHER" id="PTHR13822">
    <property type="entry name" value="ATP SYNTHASE DELTA/EPSILON CHAIN"/>
    <property type="match status" value="1"/>
</dbReference>
<keyword evidence="5 10" id="KW-0375">Hydrogen ion transport</keyword>
<dbReference type="SUPFAM" id="SSF51344">
    <property type="entry name" value="Epsilon subunit of F1F0-ATP synthase N-terminal domain"/>
    <property type="match status" value="1"/>
</dbReference>
<dbReference type="Gene3D" id="2.60.15.10">
    <property type="entry name" value="F0F1 ATP synthase delta/epsilon subunit, N-terminal"/>
    <property type="match status" value="1"/>
</dbReference>
<accession>A0A239PIY6</accession>